<evidence type="ECO:0000259" key="5">
    <source>
        <dbReference type="Pfam" id="PF00496"/>
    </source>
</evidence>
<reference evidence="6 7" key="1">
    <citation type="submission" date="2022-05" db="EMBL/GenBank/DDBJ databases">
        <title>Genome Sequencing of Bee-Associated Microbes.</title>
        <authorList>
            <person name="Dunlap C."/>
        </authorList>
    </citation>
    <scope>NUCLEOTIDE SEQUENCE [LARGE SCALE GENOMIC DNA]</scope>
    <source>
        <strain evidence="6 7">NRRL B-14421</strain>
    </source>
</reference>
<dbReference type="Proteomes" id="UP001527099">
    <property type="component" value="Unassembled WGS sequence"/>
</dbReference>
<keyword evidence="2" id="KW-0813">Transport</keyword>
<protein>
    <submittedName>
        <fullName evidence="6">Glutathione ABC transporter substrate-binding protein</fullName>
    </submittedName>
</protein>
<comment type="caution">
    <text evidence="6">The sequence shown here is derived from an EMBL/GenBank/DDBJ whole genome shotgun (WGS) entry which is preliminary data.</text>
</comment>
<name>A0ABT4G5P2_9BACL</name>
<dbReference type="PIRSF" id="PIRSF002741">
    <property type="entry name" value="MppA"/>
    <property type="match status" value="1"/>
</dbReference>
<dbReference type="Gene3D" id="3.10.105.10">
    <property type="entry name" value="Dipeptide-binding Protein, Domain 3"/>
    <property type="match status" value="1"/>
</dbReference>
<dbReference type="CDD" id="cd08499">
    <property type="entry name" value="PBP2_Ylib_like"/>
    <property type="match status" value="1"/>
</dbReference>
<dbReference type="EMBL" id="JAMDMX010000001">
    <property type="protein sequence ID" value="MCY9691489.1"/>
    <property type="molecule type" value="Genomic_DNA"/>
</dbReference>
<keyword evidence="7" id="KW-1185">Reference proteome</keyword>
<dbReference type="PROSITE" id="PS51257">
    <property type="entry name" value="PROKAR_LIPOPROTEIN"/>
    <property type="match status" value="1"/>
</dbReference>
<dbReference type="InterPro" id="IPR030678">
    <property type="entry name" value="Peptide/Ni-bd"/>
</dbReference>
<feature type="chain" id="PRO_5046429396" evidence="4">
    <location>
        <begin position="26"/>
        <end position="514"/>
    </location>
</feature>
<dbReference type="PANTHER" id="PTHR30290">
    <property type="entry name" value="PERIPLASMIC BINDING COMPONENT OF ABC TRANSPORTER"/>
    <property type="match status" value="1"/>
</dbReference>
<dbReference type="InterPro" id="IPR000914">
    <property type="entry name" value="SBP_5_dom"/>
</dbReference>
<evidence type="ECO:0000313" key="7">
    <source>
        <dbReference type="Proteomes" id="UP001527099"/>
    </source>
</evidence>
<dbReference type="Pfam" id="PF00496">
    <property type="entry name" value="SBP_bac_5"/>
    <property type="match status" value="1"/>
</dbReference>
<dbReference type="Gene3D" id="3.90.76.10">
    <property type="entry name" value="Dipeptide-binding Protein, Domain 1"/>
    <property type="match status" value="1"/>
</dbReference>
<evidence type="ECO:0000256" key="3">
    <source>
        <dbReference type="ARBA" id="ARBA00022729"/>
    </source>
</evidence>
<sequence>MKHISIIVMLCFGLVLSACSSSSQSGPKDSGTGEPQDLVMALGSEPVSLDPQDATDGISYDATELMYDKLVTFDKDMKLVPQLAKEWKTSDDGLKVTFTLNQGAKFHDGASLNADAVKASFDRIMNKDNKLGRFALYTEFLDKVVVDSEYQVTFQLKFPYVPALANFAHPSGAIVNAKAAKEKGENFSKSPVGSGPYQFKEWVSGDKVVLTANTGYWGEKPKLKSITIKAVKENAARALMLETGEAGVIAPVPATDIERLKGDNKLTVTTYPSNRNLYIGINTQKAPFNDVKVRQALNYAVDKDTIVKKILLGQAQVSQSAISERTSGYSPAGAYPYDPEKAKSLLTEAGVKPGTTIKLWTPEGRYLMDRQIAEFVQANLEAVGLKVEFQKWEWGAYTKAYRDPNSGLELFLVSWAVPSNDADGGLRPLFMTKGTNNYTVFSNKTIDDLLDKGMKTVNNDERKKIYADTLKAIKDQAPWIFLVEMKQPVGVRKNVEGVTSLNTELVDLRTAVKK</sequence>
<feature type="domain" description="Solute-binding protein family 5" evidence="5">
    <location>
        <begin position="78"/>
        <end position="436"/>
    </location>
</feature>
<evidence type="ECO:0000256" key="4">
    <source>
        <dbReference type="SAM" id="SignalP"/>
    </source>
</evidence>
<accession>A0ABT4G5P2</accession>
<proteinExistence type="inferred from homology"/>
<dbReference type="RefSeq" id="WP_268613370.1">
    <property type="nucleotide sequence ID" value="NZ_JAMDMX010000001.1"/>
</dbReference>
<dbReference type="PANTHER" id="PTHR30290:SF9">
    <property type="entry name" value="OLIGOPEPTIDE-BINDING PROTEIN APPA"/>
    <property type="match status" value="1"/>
</dbReference>
<dbReference type="Gene3D" id="3.40.190.10">
    <property type="entry name" value="Periplasmic binding protein-like II"/>
    <property type="match status" value="1"/>
</dbReference>
<dbReference type="InterPro" id="IPR039424">
    <property type="entry name" value="SBP_5"/>
</dbReference>
<evidence type="ECO:0000256" key="1">
    <source>
        <dbReference type="ARBA" id="ARBA00005695"/>
    </source>
</evidence>
<gene>
    <name evidence="6" type="ORF">M5X19_00915</name>
</gene>
<evidence type="ECO:0000256" key="2">
    <source>
        <dbReference type="ARBA" id="ARBA00022448"/>
    </source>
</evidence>
<comment type="similarity">
    <text evidence="1">Belongs to the bacterial solute-binding protein 5 family.</text>
</comment>
<keyword evidence="3 4" id="KW-0732">Signal</keyword>
<evidence type="ECO:0000313" key="6">
    <source>
        <dbReference type="EMBL" id="MCY9691489.1"/>
    </source>
</evidence>
<dbReference type="SUPFAM" id="SSF53850">
    <property type="entry name" value="Periplasmic binding protein-like II"/>
    <property type="match status" value="1"/>
</dbReference>
<feature type="signal peptide" evidence="4">
    <location>
        <begin position="1"/>
        <end position="25"/>
    </location>
</feature>
<organism evidence="6 7">
    <name type="scientific">Paenibacillus alginolyticus</name>
    <dbReference type="NCBI Taxonomy" id="59839"/>
    <lineage>
        <taxon>Bacteria</taxon>
        <taxon>Bacillati</taxon>
        <taxon>Bacillota</taxon>
        <taxon>Bacilli</taxon>
        <taxon>Bacillales</taxon>
        <taxon>Paenibacillaceae</taxon>
        <taxon>Paenibacillus</taxon>
    </lineage>
</organism>